<dbReference type="OrthoDB" id="5598695at2759"/>
<gene>
    <name evidence="2" type="ORF">Z520_10128</name>
</gene>
<dbReference type="AlphaFoldDB" id="A0A0D2JLD0"/>
<feature type="compositionally biased region" description="Low complexity" evidence="1">
    <location>
        <begin position="67"/>
        <end position="85"/>
    </location>
</feature>
<accession>A0A0D2JLD0</accession>
<evidence type="ECO:0000256" key="1">
    <source>
        <dbReference type="SAM" id="MobiDB-lite"/>
    </source>
</evidence>
<protein>
    <recommendedName>
        <fullName evidence="4">SWIRM domain-containing protein</fullName>
    </recommendedName>
</protein>
<dbReference type="STRING" id="1442371.A0A0D2JLD0"/>
<feature type="region of interest" description="Disordered" evidence="1">
    <location>
        <begin position="245"/>
        <end position="375"/>
    </location>
</feature>
<feature type="compositionally biased region" description="Basic and acidic residues" evidence="1">
    <location>
        <begin position="302"/>
        <end position="321"/>
    </location>
</feature>
<keyword evidence="3" id="KW-1185">Reference proteome</keyword>
<feature type="region of interest" description="Disordered" evidence="1">
    <location>
        <begin position="1"/>
        <end position="99"/>
    </location>
</feature>
<feature type="compositionally biased region" description="Polar residues" evidence="1">
    <location>
        <begin position="87"/>
        <end position="99"/>
    </location>
</feature>
<dbReference type="Proteomes" id="UP000053411">
    <property type="component" value="Unassembled WGS sequence"/>
</dbReference>
<evidence type="ECO:0000313" key="3">
    <source>
        <dbReference type="Proteomes" id="UP000053411"/>
    </source>
</evidence>
<dbReference type="Gene3D" id="1.10.10.10">
    <property type="entry name" value="Winged helix-like DNA-binding domain superfamily/Winged helix DNA-binding domain"/>
    <property type="match status" value="1"/>
</dbReference>
<evidence type="ECO:0000313" key="2">
    <source>
        <dbReference type="EMBL" id="KIX94102.1"/>
    </source>
</evidence>
<name>A0A0D2JLD0_9EURO</name>
<sequence>MASEPLLPSKEAPSLPPTSKTNMAALNKNALITPPDPPEHDFGAIAAHEDKSDDPLLAEVLPPTPGLSRRSSQSSSSPAQALFPSEPVSSQQATAQPSNYSASDYARAIPLHTFEYDQILRMGARRFLATIKPDYIFFLKDKPLPEEHRLVPAHELARRLERFYEYRIDWAQPALGADSVRYYTSCSPGPWNGLKRLAFAGLLKKYAPDDMDSVYLDIRKYLYNGKPSPMEHIPEGCSLSRAPSYSVQAKAGRKSKPAKTSERPPSRPVAVALSQEKKADMPDAASNLGQEPLSGTKGVKRRYVEEQTEEEPRTVDVKGVSDTEPDELESVKSVKKQKVVSDSKPKPTRRVSDNKSKNIRNRNSDKPRGPSESLCRNIKDTLNKRSQDKNNFEAFKDAIMPENGPEISLSPCDFTAEELKDIRELQDIGDCTGLHPEEIKLCKLLAMTSDLYKCQKARCFIGLALFVEYNLEKLGENNPKFKALNVGKAQFQLFGNVDVNKLSKVYTTFKKWGWVEDMTQQSIPQSYLDRFPQTHRLALRNEVAEYEATIPAEKRIFRV</sequence>
<feature type="compositionally biased region" description="Basic and acidic residues" evidence="1">
    <location>
        <begin position="37"/>
        <end position="54"/>
    </location>
</feature>
<dbReference type="RefSeq" id="XP_016628225.1">
    <property type="nucleotide sequence ID" value="XM_016780622.1"/>
</dbReference>
<evidence type="ECO:0008006" key="4">
    <source>
        <dbReference type="Google" id="ProtNLM"/>
    </source>
</evidence>
<dbReference type="InterPro" id="IPR036388">
    <property type="entry name" value="WH-like_DNA-bd_sf"/>
</dbReference>
<proteinExistence type="predicted"/>
<dbReference type="VEuPathDB" id="FungiDB:Z520_10128"/>
<reference evidence="2 3" key="1">
    <citation type="submission" date="2015-01" db="EMBL/GenBank/DDBJ databases">
        <title>The Genome Sequence of Fonsecaea multimorphosa CBS 102226.</title>
        <authorList>
            <consortium name="The Broad Institute Genomics Platform"/>
            <person name="Cuomo C."/>
            <person name="de Hoog S."/>
            <person name="Gorbushina A."/>
            <person name="Stielow B."/>
            <person name="Teixiera M."/>
            <person name="Abouelleil A."/>
            <person name="Chapman S.B."/>
            <person name="Priest M."/>
            <person name="Young S.K."/>
            <person name="Wortman J."/>
            <person name="Nusbaum C."/>
            <person name="Birren B."/>
        </authorList>
    </citation>
    <scope>NUCLEOTIDE SEQUENCE [LARGE SCALE GENOMIC DNA]</scope>
    <source>
        <strain evidence="2 3">CBS 102226</strain>
    </source>
</reference>
<dbReference type="EMBL" id="KN848089">
    <property type="protein sequence ID" value="KIX94102.1"/>
    <property type="molecule type" value="Genomic_DNA"/>
</dbReference>
<organism evidence="2 3">
    <name type="scientific">Fonsecaea multimorphosa CBS 102226</name>
    <dbReference type="NCBI Taxonomy" id="1442371"/>
    <lineage>
        <taxon>Eukaryota</taxon>
        <taxon>Fungi</taxon>
        <taxon>Dikarya</taxon>
        <taxon>Ascomycota</taxon>
        <taxon>Pezizomycotina</taxon>
        <taxon>Eurotiomycetes</taxon>
        <taxon>Chaetothyriomycetidae</taxon>
        <taxon>Chaetothyriales</taxon>
        <taxon>Herpotrichiellaceae</taxon>
        <taxon>Fonsecaea</taxon>
    </lineage>
</organism>
<dbReference type="GeneID" id="27715874"/>
<feature type="compositionally biased region" description="Basic and acidic residues" evidence="1">
    <location>
        <begin position="339"/>
        <end position="369"/>
    </location>
</feature>